<dbReference type="Proteomes" id="UP000635996">
    <property type="component" value="Unassembled WGS sequence"/>
</dbReference>
<keyword evidence="4" id="KW-1185">Reference proteome</keyword>
<dbReference type="InterPro" id="IPR001223">
    <property type="entry name" value="Glyco_hydro18_cat"/>
</dbReference>
<accession>A0ABX0YTU1</accession>
<dbReference type="EMBL" id="JAATEL010000008">
    <property type="protein sequence ID" value="NJP14536.1"/>
    <property type="molecule type" value="Genomic_DNA"/>
</dbReference>
<dbReference type="PANTHER" id="PTHR42976">
    <property type="entry name" value="BIFUNCTIONAL CHITINASE/LYSOZYME-RELATED"/>
    <property type="match status" value="1"/>
</dbReference>
<name>A0ABX0YTU1_STRTL</name>
<dbReference type="PROSITE" id="PS51910">
    <property type="entry name" value="GH18_2"/>
    <property type="match status" value="1"/>
</dbReference>
<evidence type="ECO:0000313" key="4">
    <source>
        <dbReference type="Proteomes" id="UP000635996"/>
    </source>
</evidence>
<comment type="caution">
    <text evidence="3">The sequence shown here is derived from an EMBL/GenBank/DDBJ whole genome shotgun (WGS) entry which is preliminary data.</text>
</comment>
<dbReference type="PANTHER" id="PTHR42976:SF1">
    <property type="entry name" value="GH18 DOMAIN-CONTAINING PROTEIN-RELATED"/>
    <property type="match status" value="1"/>
</dbReference>
<feature type="compositionally biased region" description="Polar residues" evidence="1">
    <location>
        <begin position="350"/>
        <end position="376"/>
    </location>
</feature>
<feature type="region of interest" description="Disordered" evidence="1">
    <location>
        <begin position="321"/>
        <end position="384"/>
    </location>
</feature>
<gene>
    <name evidence="3" type="ORF">HCJ95_09565</name>
</gene>
<proteinExistence type="predicted"/>
<feature type="compositionally biased region" description="Low complexity" evidence="1">
    <location>
        <begin position="334"/>
        <end position="349"/>
    </location>
</feature>
<protein>
    <recommendedName>
        <fullName evidence="2">GH18 domain-containing protein</fullName>
    </recommendedName>
</protein>
<dbReference type="InterPro" id="IPR017853">
    <property type="entry name" value="GH"/>
</dbReference>
<evidence type="ECO:0000313" key="3">
    <source>
        <dbReference type="EMBL" id="NJP14536.1"/>
    </source>
</evidence>
<dbReference type="Gene3D" id="3.20.20.80">
    <property type="entry name" value="Glycosidases"/>
    <property type="match status" value="1"/>
</dbReference>
<organism evidence="3 4">
    <name type="scientific">Streptomyces thermoviolaceus subsp. thermoviolaceus</name>
    <dbReference type="NCBI Taxonomy" id="66860"/>
    <lineage>
        <taxon>Bacteria</taxon>
        <taxon>Bacillati</taxon>
        <taxon>Actinomycetota</taxon>
        <taxon>Actinomycetes</taxon>
        <taxon>Kitasatosporales</taxon>
        <taxon>Streptomycetaceae</taxon>
        <taxon>Streptomyces</taxon>
    </lineage>
</organism>
<evidence type="ECO:0000256" key="1">
    <source>
        <dbReference type="SAM" id="MobiDB-lite"/>
    </source>
</evidence>
<dbReference type="SUPFAM" id="SSF51445">
    <property type="entry name" value="(Trans)glycosidases"/>
    <property type="match status" value="1"/>
</dbReference>
<reference evidence="3 4" key="1">
    <citation type="submission" date="2020-03" db="EMBL/GenBank/DDBJ databases">
        <title>WGS of actinomycetes isolated from Thailand.</title>
        <authorList>
            <person name="Thawai C."/>
        </authorList>
    </citation>
    <scope>NUCLEOTIDE SEQUENCE [LARGE SCALE GENOMIC DNA]</scope>
    <source>
        <strain evidence="3 4">NBRC 13905</strain>
    </source>
</reference>
<feature type="domain" description="GH18" evidence="2">
    <location>
        <begin position="28"/>
        <end position="325"/>
    </location>
</feature>
<dbReference type="RefSeq" id="WP_168131370.1">
    <property type="nucleotide sequence ID" value="NZ_JAATEL010000008.1"/>
</dbReference>
<evidence type="ECO:0000259" key="2">
    <source>
        <dbReference type="PROSITE" id="PS51910"/>
    </source>
</evidence>
<dbReference type="InterPro" id="IPR052750">
    <property type="entry name" value="GH18_Chitinase"/>
</dbReference>
<dbReference type="CDD" id="cd06543">
    <property type="entry name" value="GH18_PF-ChiA-like"/>
    <property type="match status" value="1"/>
</dbReference>
<sequence length="479" mass="50694">MSEFIGSSSLVLSGEDHSVRGGSGFPSSYAAPYVETWKPPSNMAEARRASGVKYFNLAFILDGGGCTAKFNGQTDVSDPQWISAINEDRAAGGDVIASFGGADGTELGVACKSADSLKAQYKRVIDTLQLTRVDFDIEGASLSDKASVDRRNEAIAGLQQEYAKAGKNLDVNYTLPVDPTGLPGNAVDLLKSARAHGVDVNLVNIMTMDYGPPEDMGDAAVKAANAVHQQLKQIWPQKSDSELWRMEGNTPMIGVNDIKSEVFSSDDAQTLTQFAREHGIQQLSFWALGRDQQCGSGGNSAADCSGVSQAKWQFSKEINGVTDASVSSPSPGDATSTPTHTPSAPAKSTGNPKPQQSTKPNAKPSARTSNPASTGSGPYHITGQVRCESGRPIVGVWVQTGTASDSRFAAWRGLGDGSTADWWTDLPKNERYSLHIGCGGTPASWASENMTGTYTGPHNSFDCNDLDGDPSRGTCTHRQ</sequence>